<feature type="transmembrane region" description="Helical" evidence="8">
    <location>
        <begin position="157"/>
        <end position="183"/>
    </location>
</feature>
<dbReference type="AlphaFoldDB" id="A0A401Z9K2"/>
<feature type="domain" description="Cation efflux protein cytoplasmic" evidence="10">
    <location>
        <begin position="219"/>
        <end position="293"/>
    </location>
</feature>
<evidence type="ECO:0000313" key="12">
    <source>
        <dbReference type="Proteomes" id="UP000287224"/>
    </source>
</evidence>
<dbReference type="InterPro" id="IPR036837">
    <property type="entry name" value="Cation_efflux_CTD_sf"/>
</dbReference>
<reference evidence="12" key="1">
    <citation type="submission" date="2018-12" db="EMBL/GenBank/DDBJ databases">
        <title>Tengunoibacter tsumagoiensis gen. nov., sp. nov., Dictyobacter kobayashii sp. nov., D. alpinus sp. nov., and D. joshuensis sp. nov. and description of Dictyobacteraceae fam. nov. within the order Ktedonobacterales isolated from Tengu-no-mugimeshi.</title>
        <authorList>
            <person name="Wang C.M."/>
            <person name="Zheng Y."/>
            <person name="Sakai Y."/>
            <person name="Toyoda A."/>
            <person name="Minakuchi Y."/>
            <person name="Abe K."/>
            <person name="Yokota A."/>
            <person name="Yabe S."/>
        </authorList>
    </citation>
    <scope>NUCLEOTIDE SEQUENCE [LARGE SCALE GENOMIC DNA]</scope>
    <source>
        <strain evidence="12">S-27</strain>
    </source>
</reference>
<dbReference type="Pfam" id="PF16916">
    <property type="entry name" value="ZT_dimer"/>
    <property type="match status" value="1"/>
</dbReference>
<evidence type="ECO:0000259" key="9">
    <source>
        <dbReference type="Pfam" id="PF01545"/>
    </source>
</evidence>
<keyword evidence="7 8" id="KW-0472">Membrane</keyword>
<evidence type="ECO:0000256" key="5">
    <source>
        <dbReference type="ARBA" id="ARBA00022989"/>
    </source>
</evidence>
<keyword evidence="3" id="KW-0813">Transport</keyword>
<dbReference type="EMBL" id="BIFQ01000001">
    <property type="protein sequence ID" value="GCE03560.1"/>
    <property type="molecule type" value="Genomic_DNA"/>
</dbReference>
<dbReference type="Gene3D" id="1.20.1510.10">
    <property type="entry name" value="Cation efflux protein transmembrane domain"/>
    <property type="match status" value="1"/>
</dbReference>
<dbReference type="InterPro" id="IPR050681">
    <property type="entry name" value="CDF/SLC30A"/>
</dbReference>
<feature type="transmembrane region" description="Helical" evidence="8">
    <location>
        <begin position="91"/>
        <end position="113"/>
    </location>
</feature>
<evidence type="ECO:0000256" key="8">
    <source>
        <dbReference type="SAM" id="Phobius"/>
    </source>
</evidence>
<dbReference type="InterPro" id="IPR027470">
    <property type="entry name" value="Cation_efflux_CTD"/>
</dbReference>
<accession>A0A401Z9K2</accession>
<keyword evidence="6" id="KW-0406">Ion transport</keyword>
<dbReference type="Pfam" id="PF01545">
    <property type="entry name" value="Cation_efflux"/>
    <property type="match status" value="1"/>
</dbReference>
<dbReference type="SUPFAM" id="SSF161111">
    <property type="entry name" value="Cation efflux protein transmembrane domain-like"/>
    <property type="match status" value="1"/>
</dbReference>
<feature type="domain" description="Cation efflux protein transmembrane" evidence="9">
    <location>
        <begin position="25"/>
        <end position="214"/>
    </location>
</feature>
<keyword evidence="4 8" id="KW-0812">Transmembrane</keyword>
<dbReference type="PANTHER" id="PTHR11562:SF17">
    <property type="entry name" value="RE54080P-RELATED"/>
    <property type="match status" value="1"/>
</dbReference>
<gene>
    <name evidence="11" type="ORF">KDAU_08890</name>
</gene>
<evidence type="ECO:0000256" key="3">
    <source>
        <dbReference type="ARBA" id="ARBA00022448"/>
    </source>
</evidence>
<dbReference type="PANTHER" id="PTHR11562">
    <property type="entry name" value="CATION EFFLUX PROTEIN/ ZINC TRANSPORTER"/>
    <property type="match status" value="1"/>
</dbReference>
<name>A0A401Z9K2_9CHLR</name>
<protein>
    <submittedName>
        <fullName evidence="11">Cation transporter</fullName>
    </submittedName>
</protein>
<dbReference type="NCBIfam" id="TIGR01297">
    <property type="entry name" value="CDF"/>
    <property type="match status" value="1"/>
</dbReference>
<evidence type="ECO:0000313" key="11">
    <source>
        <dbReference type="EMBL" id="GCE03560.1"/>
    </source>
</evidence>
<dbReference type="InterPro" id="IPR002524">
    <property type="entry name" value="Cation_efflux"/>
</dbReference>
<comment type="caution">
    <text evidence="11">The sequence shown here is derived from an EMBL/GenBank/DDBJ whole genome shotgun (WGS) entry which is preliminary data.</text>
</comment>
<proteinExistence type="inferred from homology"/>
<dbReference type="GO" id="GO:0005886">
    <property type="term" value="C:plasma membrane"/>
    <property type="evidence" value="ECO:0007669"/>
    <property type="project" value="TreeGrafter"/>
</dbReference>
<comment type="subcellular location">
    <subcellularLocation>
        <location evidence="1">Membrane</location>
        <topology evidence="1">Multi-pass membrane protein</topology>
    </subcellularLocation>
</comment>
<evidence type="ECO:0000256" key="7">
    <source>
        <dbReference type="ARBA" id="ARBA00023136"/>
    </source>
</evidence>
<comment type="similarity">
    <text evidence="2">Belongs to the cation diffusion facilitator (CDF) transporter (TC 2.A.4) family. SLC30A subfamily.</text>
</comment>
<dbReference type="OrthoDB" id="9809646at2"/>
<feature type="transmembrane region" description="Helical" evidence="8">
    <location>
        <begin position="54"/>
        <end position="71"/>
    </location>
</feature>
<organism evidence="11 12">
    <name type="scientific">Dictyobacter aurantiacus</name>
    <dbReference type="NCBI Taxonomy" id="1936993"/>
    <lineage>
        <taxon>Bacteria</taxon>
        <taxon>Bacillati</taxon>
        <taxon>Chloroflexota</taxon>
        <taxon>Ktedonobacteria</taxon>
        <taxon>Ktedonobacterales</taxon>
        <taxon>Dictyobacteraceae</taxon>
        <taxon>Dictyobacter</taxon>
    </lineage>
</organism>
<dbReference type="RefSeq" id="WP_126594816.1">
    <property type="nucleotide sequence ID" value="NZ_BIFQ01000001.1"/>
</dbReference>
<dbReference type="InterPro" id="IPR058533">
    <property type="entry name" value="Cation_efflux_TM"/>
</dbReference>
<sequence>MSVGHTHAHGHSHDHTHGMATRSLRLAFFLTIIILLAGLIGGILSHSLALLSDAGHTLTDIFALGLAWFAAGQAERPPNERKTYGYHRVGILVALLNAISLIVIAIVIGWEAIQRFQHPEPVQPLIMFGAAAIGIAINLYIGFGLSREGHNLNMRAAALHVFGDVGAAVAVIVAGLIILLTGWTFVDPLLSVGIALFIAYGAWGIVRETTDILLEAAPKDVPVKQLVADIQKVEGVNDVHDLHVWCITSGMLALSCHVSICNLQSEENARVLADIQTMLQRDYNITHATIQCECKDHVSSCCENESLYCQLGVNNVGASNCEHDHQAIDTTTTSSLP</sequence>
<evidence type="ECO:0000256" key="4">
    <source>
        <dbReference type="ARBA" id="ARBA00022692"/>
    </source>
</evidence>
<feature type="transmembrane region" description="Helical" evidence="8">
    <location>
        <begin position="26"/>
        <end position="48"/>
    </location>
</feature>
<evidence type="ECO:0000256" key="2">
    <source>
        <dbReference type="ARBA" id="ARBA00008873"/>
    </source>
</evidence>
<keyword evidence="5 8" id="KW-1133">Transmembrane helix</keyword>
<dbReference type="GO" id="GO:0005385">
    <property type="term" value="F:zinc ion transmembrane transporter activity"/>
    <property type="evidence" value="ECO:0007669"/>
    <property type="project" value="TreeGrafter"/>
</dbReference>
<evidence type="ECO:0000256" key="1">
    <source>
        <dbReference type="ARBA" id="ARBA00004141"/>
    </source>
</evidence>
<feature type="transmembrane region" description="Helical" evidence="8">
    <location>
        <begin position="189"/>
        <end position="206"/>
    </location>
</feature>
<feature type="transmembrane region" description="Helical" evidence="8">
    <location>
        <begin position="125"/>
        <end position="145"/>
    </location>
</feature>
<evidence type="ECO:0000256" key="6">
    <source>
        <dbReference type="ARBA" id="ARBA00023065"/>
    </source>
</evidence>
<keyword evidence="12" id="KW-1185">Reference proteome</keyword>
<dbReference type="Proteomes" id="UP000287224">
    <property type="component" value="Unassembled WGS sequence"/>
</dbReference>
<evidence type="ECO:0000259" key="10">
    <source>
        <dbReference type="Pfam" id="PF16916"/>
    </source>
</evidence>
<dbReference type="SUPFAM" id="SSF160240">
    <property type="entry name" value="Cation efflux protein cytoplasmic domain-like"/>
    <property type="match status" value="1"/>
</dbReference>
<dbReference type="InterPro" id="IPR027469">
    <property type="entry name" value="Cation_efflux_TMD_sf"/>
</dbReference>